<organism evidence="2 3">
    <name type="scientific">Hyalella azteca</name>
    <name type="common">Amphipod</name>
    <dbReference type="NCBI Taxonomy" id="294128"/>
    <lineage>
        <taxon>Eukaryota</taxon>
        <taxon>Metazoa</taxon>
        <taxon>Ecdysozoa</taxon>
        <taxon>Arthropoda</taxon>
        <taxon>Crustacea</taxon>
        <taxon>Multicrustacea</taxon>
        <taxon>Malacostraca</taxon>
        <taxon>Eumalacostraca</taxon>
        <taxon>Peracarida</taxon>
        <taxon>Amphipoda</taxon>
        <taxon>Senticaudata</taxon>
        <taxon>Talitrida</taxon>
        <taxon>Talitroidea</taxon>
        <taxon>Hyalellidae</taxon>
        <taxon>Hyalella</taxon>
    </lineage>
</organism>
<dbReference type="InterPro" id="IPR006170">
    <property type="entry name" value="PBP/GOBP"/>
</dbReference>
<evidence type="ECO:0000313" key="2">
    <source>
        <dbReference type="Proteomes" id="UP000694843"/>
    </source>
</evidence>
<dbReference type="SUPFAM" id="SSF47565">
    <property type="entry name" value="Insect pheromone/odorant-binding proteins"/>
    <property type="match status" value="1"/>
</dbReference>
<evidence type="ECO:0000256" key="1">
    <source>
        <dbReference type="SAM" id="SignalP"/>
    </source>
</evidence>
<dbReference type="RefSeq" id="XP_018012891.1">
    <property type="nucleotide sequence ID" value="XM_018157402.2"/>
</dbReference>
<proteinExistence type="predicted"/>
<keyword evidence="2" id="KW-1185">Reference proteome</keyword>
<dbReference type="AlphaFoldDB" id="A0A8B7NHP1"/>
<dbReference type="KEGG" id="hazt:108669957"/>
<dbReference type="Gene3D" id="1.10.238.20">
    <property type="entry name" value="Pheromone/general odorant binding protein domain"/>
    <property type="match status" value="1"/>
</dbReference>
<dbReference type="Proteomes" id="UP000694843">
    <property type="component" value="Unplaced"/>
</dbReference>
<keyword evidence="1" id="KW-0732">Signal</keyword>
<name>A0A8B7NHP1_HYAAZ</name>
<protein>
    <submittedName>
        <fullName evidence="3">Uncharacterized protein LOC108669957</fullName>
    </submittedName>
</protein>
<feature type="signal peptide" evidence="1">
    <location>
        <begin position="1"/>
        <end position="21"/>
    </location>
</feature>
<gene>
    <name evidence="3" type="primary">LOC108669957</name>
</gene>
<evidence type="ECO:0000313" key="3">
    <source>
        <dbReference type="RefSeq" id="XP_018012891.1"/>
    </source>
</evidence>
<accession>A0A8B7NHP1</accession>
<dbReference type="InterPro" id="IPR036728">
    <property type="entry name" value="PBP_GOBP_sf"/>
</dbReference>
<dbReference type="GeneID" id="108669957"/>
<dbReference type="Pfam" id="PF01395">
    <property type="entry name" value="PBP_GOBP"/>
    <property type="match status" value="1"/>
</dbReference>
<dbReference type="GO" id="GO:0005549">
    <property type="term" value="F:odorant binding"/>
    <property type="evidence" value="ECO:0007669"/>
    <property type="project" value="InterPro"/>
</dbReference>
<feature type="chain" id="PRO_5034547265" evidence="1">
    <location>
        <begin position="22"/>
        <end position="159"/>
    </location>
</feature>
<sequence length="159" mass="16836">MMKSVGVVLLIATFAYSGVEGIYRYNSACGKAVYKKLTSNDVYSATRTCVSDPEGKAALTAIGRYGCGSYDFIVGPLKCEVGAAPYMKCVARKLGYLNADGSINNSKILAQYKTYATSAPKCSVAQYDFAVNKCGTTINNYAFLAKVACIAGAADQYTG</sequence>
<reference evidence="3" key="1">
    <citation type="submission" date="2025-08" db="UniProtKB">
        <authorList>
            <consortium name="RefSeq"/>
        </authorList>
    </citation>
    <scope>IDENTIFICATION</scope>
    <source>
        <tissue evidence="3">Whole organism</tissue>
    </source>
</reference>